<name>N1UX39_9MICC</name>
<dbReference type="EMBL" id="ANPE02000162">
    <property type="protein sequence ID" value="EMY33630.1"/>
    <property type="molecule type" value="Genomic_DNA"/>
</dbReference>
<dbReference type="Proteomes" id="UP000010729">
    <property type="component" value="Unassembled WGS sequence"/>
</dbReference>
<protein>
    <submittedName>
        <fullName evidence="1">NAD-specific glutamate dehydrogenase</fullName>
    </submittedName>
</protein>
<evidence type="ECO:0000313" key="1">
    <source>
        <dbReference type="EMBL" id="EMY33630.1"/>
    </source>
</evidence>
<organism evidence="1 2">
    <name type="scientific">Arthrobacter crystallopoietes BAB-32</name>
    <dbReference type="NCBI Taxonomy" id="1246476"/>
    <lineage>
        <taxon>Bacteria</taxon>
        <taxon>Bacillati</taxon>
        <taxon>Actinomycetota</taxon>
        <taxon>Actinomycetes</taxon>
        <taxon>Micrococcales</taxon>
        <taxon>Micrococcaceae</taxon>
        <taxon>Crystallibacter</taxon>
    </lineage>
</organism>
<keyword evidence="2" id="KW-1185">Reference proteome</keyword>
<evidence type="ECO:0000313" key="2">
    <source>
        <dbReference type="Proteomes" id="UP000010729"/>
    </source>
</evidence>
<accession>N1UX39</accession>
<proteinExistence type="predicted"/>
<dbReference type="Pfam" id="PF10712">
    <property type="entry name" value="NAD-GH"/>
    <property type="match status" value="2"/>
</dbReference>
<sequence>MLLLLFLVDYLGVDDVLVGIGGSGSGSAVTGGGAFTRSTGLGLRVDRLAQLGLGSLELLERGLDLVVVILLLQCRLEGIHVGLDLGLDLGGQLLIVVGQQLVHGVGQLLGRVADIGSLAALLVLGGVLLGLADHAVDVILGQRGAARDGHGLLGAGALVLGGDVHDAVGVDVEGNLHLGNAARGRRDAGQLKGAQRLVVPGEFTLALEDLDGDRRLVVVGGREGLGALGRDGRVALDQLGHHTALGLDAQGQRGDVDQQHVLALALEDAGLQGGADGDNLVRVHALVRLLAAGHFLDQVVHGRHAGRATDEHDVVDVGNLDAGFLDDVVERLLGALEQVGGQLLELGTAQVLVQVHRTLRGDGEVLQRDVGGGSRGQLLLGLLGCFLQALQGDLVIRQVGALGLGLLEQIVNDPLVPVVAAETVVAGGGADLDGGEVILVLADFQQRDVEGAAAEVEDQDELVFLALVEAVGQCSGGRLVDDAQDVHARDFAGFLGGLALGVIEVGRNGDHCIGDLFAQVGLGVVLQLLQDAGGNFLRSVVLAIDFLLPVSAHVALDRGDGALDVVDGLALGDLADQDLAGLGECDDGRSGAATLRVGDDGGLATFKHGNHGVGGSEVDTYCTRHTLVLS</sequence>
<dbReference type="AlphaFoldDB" id="N1UX39"/>
<reference evidence="1 2" key="1">
    <citation type="journal article" date="2013" name="Genome Announc.">
        <title>Draft Genome Sequence of Arthrobacter crystallopoietes Strain BAB-32, Revealing Genes for Bioremediation.</title>
        <authorList>
            <person name="Joshi M.N."/>
            <person name="Pandit A.S."/>
            <person name="Sharma A."/>
            <person name="Pandya R.V."/>
            <person name="Desai S.M."/>
            <person name="Saxena A.K."/>
            <person name="Bagatharia S.B."/>
        </authorList>
    </citation>
    <scope>NUCLEOTIDE SEQUENCE [LARGE SCALE GENOMIC DNA]</scope>
    <source>
        <strain evidence="1 2">BAB-32</strain>
    </source>
</reference>
<dbReference type="InterPro" id="IPR019651">
    <property type="entry name" value="Glutamate_DH_NAD-spec"/>
</dbReference>
<gene>
    <name evidence="1" type="ORF">D477_013827</name>
</gene>
<comment type="caution">
    <text evidence="1">The sequence shown here is derived from an EMBL/GenBank/DDBJ whole genome shotgun (WGS) entry which is preliminary data.</text>
</comment>